<evidence type="ECO:0000313" key="6">
    <source>
        <dbReference type="Proteomes" id="UP001211065"/>
    </source>
</evidence>
<keyword evidence="2 3" id="KW-0040">ANK repeat</keyword>
<proteinExistence type="predicted"/>
<dbReference type="SMART" id="SM00248">
    <property type="entry name" value="ANK"/>
    <property type="match status" value="7"/>
</dbReference>
<accession>A0AAD5U7N4</accession>
<reference evidence="5" key="1">
    <citation type="submission" date="2020-05" db="EMBL/GenBank/DDBJ databases">
        <title>Phylogenomic resolution of chytrid fungi.</title>
        <authorList>
            <person name="Stajich J.E."/>
            <person name="Amses K."/>
            <person name="Simmons R."/>
            <person name="Seto K."/>
            <person name="Myers J."/>
            <person name="Bonds A."/>
            <person name="Quandt C.A."/>
            <person name="Barry K."/>
            <person name="Liu P."/>
            <person name="Grigoriev I."/>
            <person name="Longcore J.E."/>
            <person name="James T.Y."/>
        </authorList>
    </citation>
    <scope>NUCLEOTIDE SEQUENCE</scope>
    <source>
        <strain evidence="5">JEL0476</strain>
    </source>
</reference>
<feature type="repeat" description="ANK" evidence="3">
    <location>
        <begin position="141"/>
        <end position="173"/>
    </location>
</feature>
<dbReference type="PANTHER" id="PTHR24123">
    <property type="entry name" value="ANKYRIN REPEAT-CONTAINING"/>
    <property type="match status" value="1"/>
</dbReference>
<dbReference type="PANTHER" id="PTHR24123:SF33">
    <property type="entry name" value="PROTEIN HOS4"/>
    <property type="match status" value="1"/>
</dbReference>
<organism evidence="5 6">
    <name type="scientific">Clydaea vesicula</name>
    <dbReference type="NCBI Taxonomy" id="447962"/>
    <lineage>
        <taxon>Eukaryota</taxon>
        <taxon>Fungi</taxon>
        <taxon>Fungi incertae sedis</taxon>
        <taxon>Chytridiomycota</taxon>
        <taxon>Chytridiomycota incertae sedis</taxon>
        <taxon>Chytridiomycetes</taxon>
        <taxon>Lobulomycetales</taxon>
        <taxon>Lobulomycetaceae</taxon>
        <taxon>Clydaea</taxon>
    </lineage>
</organism>
<feature type="coiled-coil region" evidence="4">
    <location>
        <begin position="624"/>
        <end position="679"/>
    </location>
</feature>
<feature type="coiled-coil region" evidence="4">
    <location>
        <begin position="878"/>
        <end position="916"/>
    </location>
</feature>
<evidence type="ECO:0000256" key="4">
    <source>
        <dbReference type="SAM" id="Coils"/>
    </source>
</evidence>
<dbReference type="SUPFAM" id="SSF48403">
    <property type="entry name" value="Ankyrin repeat"/>
    <property type="match status" value="2"/>
</dbReference>
<keyword evidence="1" id="KW-0677">Repeat</keyword>
<dbReference type="InterPro" id="IPR002110">
    <property type="entry name" value="Ankyrin_rpt"/>
</dbReference>
<gene>
    <name evidence="5" type="primary">NFKB1</name>
    <name evidence="5" type="ORF">HK099_001775</name>
</gene>
<dbReference type="PROSITE" id="PS50088">
    <property type="entry name" value="ANK_REPEAT"/>
    <property type="match status" value="4"/>
</dbReference>
<dbReference type="Pfam" id="PF00023">
    <property type="entry name" value="Ank"/>
    <property type="match status" value="2"/>
</dbReference>
<feature type="repeat" description="ANK" evidence="3">
    <location>
        <begin position="411"/>
        <end position="443"/>
    </location>
</feature>
<feature type="repeat" description="ANK" evidence="3">
    <location>
        <begin position="45"/>
        <end position="77"/>
    </location>
</feature>
<keyword evidence="4" id="KW-0175">Coiled coil</keyword>
<feature type="repeat" description="ANK" evidence="3">
    <location>
        <begin position="322"/>
        <end position="359"/>
    </location>
</feature>
<dbReference type="Gene3D" id="1.25.40.20">
    <property type="entry name" value="Ankyrin repeat-containing domain"/>
    <property type="match status" value="3"/>
</dbReference>
<evidence type="ECO:0000256" key="1">
    <source>
        <dbReference type="ARBA" id="ARBA00022737"/>
    </source>
</evidence>
<name>A0AAD5U7N4_9FUNG</name>
<feature type="coiled-coil region" evidence="4">
    <location>
        <begin position="1144"/>
        <end position="1171"/>
    </location>
</feature>
<comment type="caution">
    <text evidence="5">The sequence shown here is derived from an EMBL/GenBank/DDBJ whole genome shotgun (WGS) entry which is preliminary data.</text>
</comment>
<dbReference type="Pfam" id="PF12796">
    <property type="entry name" value="Ank_2"/>
    <property type="match status" value="2"/>
</dbReference>
<dbReference type="InterPro" id="IPR051165">
    <property type="entry name" value="Multifunctional_ANK_Repeat"/>
</dbReference>
<protein>
    <submittedName>
        <fullName evidence="5">Nuclear factor NF-kappa-B p105 subunit</fullName>
    </submittedName>
</protein>
<evidence type="ECO:0000256" key="2">
    <source>
        <dbReference type="ARBA" id="ARBA00023043"/>
    </source>
</evidence>
<sequence length="1319" mass="149394">MNLCTFSFSNDVKHVEELLGSGLNVNETYTWAIPDASVDRSERSYNALPLNLAVIQGHVAMVNLLLNNGAKVEVRDGKGRTPLICALYGSQDTMKIGPENYTTITNSSLQHIEIVRSLLSATRSEVFSDVVDSPQNGEKLRGITPLCLAAYLGKLPLVKLILDFGADVNGLDKNARDGHIEVVKVLLDFGARHDIKDVNGWLAVQYAQTYPQVVQILQSEKCKSSLVSQLFNKDLSNELLRKFPKFHRALGSCINSYAVDLKLEHEVPLIGKVLNSTNLKLDNLKQTRISIFVFIKNYDFLGLLKLLNTTSEFDLNYTDISSGLTPLQYAARIRPLKKESEKIIKLLVSKNINLNIQNSRSGKTALHYLIKDPELLAENAKGEQKVIADMIASSLNCLLLANANPNIPDFDGNSPLHLACKSGHKDLIQSLLKYGGKINVVNLNGDSPYSYCSNQNSRDILKKYMQSKDGNNVAGSIKNDSAFNSTECIPQQRMMMGSVDRDLQLYQLNSLPIFNIIDEIFLQFDTPSVDETEMFFPEENLGSLSSAKQYDEILEEKMKLNLELISQYQKEIDLMDHLEENAAALDTSLMIIDRLTVKYDVNTKKWEKKGFELDRKIKVLHLALESNEKSYKSLEEVLSNLQFELQCSEKLNSLKESRIRELESLLSSKNEILRNLTKKFDEMSMCKDLDEDSISQQYFTPRESMEISSHEKNYELNMAVLRSSESELRESLHETKNVRKNLSTWRQSIQAGKFLNSSSKIKSNSLMLEKLLEKENGLLKEEERLSHEKSNIMMRMEDLCKENQDYLNNEDISEETLSVEELLEKLYRNSSLTNTSLNSEKGIKANFTRKSRVAYDATQNELDPVMLNRLLIASKSRINHLKTTLSFLRSSNDSLQEQLDETNKHLEDAYSLLRTEAKKNTVIFDVSKSNPQLGDVCQEKNQSLLTNEKVNSSKSADLDQINHIMDLLVGLSEGVEGKVLAKLDLILFALGENSEWNQNNCYEVTKNFKKNSGAVLEKNYDFTEYIKHIKVVLEICSKKLNAVQLLIQSVEKKYDIPDSNENIKKTIDGSIIVRDVITVENGNASVECNVTTNENNFLNIAPSDTPVSCSSDRIIEKFNTFGFKSSKRVDELEGEVEVLVQDDIPTLLNELQETRQQISELEAELRSRRLSNVEDSNLNNALMKKRKHYKTLVRSLTENLKAHNFASPPRKSTSFSETKCISLVETDTFEKRFAITPLENFEGRIAETNQKQMEKMNPESVNSGNLLLPLELKNLEITERPCRHGNDEEECKENNDVGAALIAKLKKVGTSLKYKKYNV</sequence>
<evidence type="ECO:0000256" key="3">
    <source>
        <dbReference type="PROSITE-ProRule" id="PRU00023"/>
    </source>
</evidence>
<dbReference type="InterPro" id="IPR036770">
    <property type="entry name" value="Ankyrin_rpt-contain_sf"/>
</dbReference>
<dbReference type="Proteomes" id="UP001211065">
    <property type="component" value="Unassembled WGS sequence"/>
</dbReference>
<evidence type="ECO:0000313" key="5">
    <source>
        <dbReference type="EMBL" id="KAJ3222890.1"/>
    </source>
</evidence>
<keyword evidence="6" id="KW-1185">Reference proteome</keyword>
<dbReference type="PROSITE" id="PS50297">
    <property type="entry name" value="ANK_REP_REGION"/>
    <property type="match status" value="3"/>
</dbReference>
<dbReference type="EMBL" id="JADGJW010000154">
    <property type="protein sequence ID" value="KAJ3222890.1"/>
    <property type="molecule type" value="Genomic_DNA"/>
</dbReference>